<keyword evidence="2" id="KW-0456">Lyase</keyword>
<evidence type="ECO:0000313" key="4">
    <source>
        <dbReference type="EMBL" id="EHM10586.1"/>
    </source>
</evidence>
<dbReference type="EMBL" id="CM001377">
    <property type="protein sequence ID" value="EHM10586.1"/>
    <property type="molecule type" value="Genomic_DNA"/>
</dbReference>
<gene>
    <name evidence="4" type="ORF">TheveDRAFT_1468</name>
</gene>
<dbReference type="AlphaFoldDB" id="H0UPF5"/>
<feature type="domain" description="Class II aldolase/adducin N-terminal" evidence="3">
    <location>
        <begin position="8"/>
        <end position="184"/>
    </location>
</feature>
<keyword evidence="1" id="KW-0479">Metal-binding</keyword>
<accession>H0UPF5</accession>
<dbReference type="InterPro" id="IPR036409">
    <property type="entry name" value="Aldolase_II/adducin_N_sf"/>
</dbReference>
<dbReference type="OrthoDB" id="9794581at2"/>
<dbReference type="InterPro" id="IPR050197">
    <property type="entry name" value="Aldolase_class_II_sugar_metab"/>
</dbReference>
<dbReference type="GO" id="GO:0019323">
    <property type="term" value="P:pentose catabolic process"/>
    <property type="evidence" value="ECO:0007669"/>
    <property type="project" value="TreeGrafter"/>
</dbReference>
<evidence type="ECO:0000313" key="5">
    <source>
        <dbReference type="Proteomes" id="UP000005730"/>
    </source>
</evidence>
<evidence type="ECO:0000259" key="3">
    <source>
        <dbReference type="SMART" id="SM01007"/>
    </source>
</evidence>
<dbReference type="GO" id="GO:0046872">
    <property type="term" value="F:metal ion binding"/>
    <property type="evidence" value="ECO:0007669"/>
    <property type="project" value="UniProtKB-KW"/>
</dbReference>
<dbReference type="HOGENOM" id="CLU_006033_3_0_0"/>
<dbReference type="SMART" id="SM01007">
    <property type="entry name" value="Aldolase_II"/>
    <property type="match status" value="1"/>
</dbReference>
<dbReference type="STRING" id="926567.TheveDRAFT_1468"/>
<dbReference type="PANTHER" id="PTHR22789:SF0">
    <property type="entry name" value="3-OXO-TETRONATE 4-PHOSPHATE DECARBOXYLASE-RELATED"/>
    <property type="match status" value="1"/>
</dbReference>
<evidence type="ECO:0000256" key="1">
    <source>
        <dbReference type="ARBA" id="ARBA00022723"/>
    </source>
</evidence>
<reference evidence="4 5" key="1">
    <citation type="submission" date="2011-10" db="EMBL/GenBank/DDBJ databases">
        <title>The Noncontiguous Finished genome of Thermanaerovibrio velox DSM 12556.</title>
        <authorList>
            <consortium name="US DOE Joint Genome Institute (JGI-PGF)"/>
            <person name="Lucas S."/>
            <person name="Copeland A."/>
            <person name="Lapidus A."/>
            <person name="Glavina del Rio T."/>
            <person name="Dalin E."/>
            <person name="Tice H."/>
            <person name="Bruce D."/>
            <person name="Goodwin L."/>
            <person name="Pitluck S."/>
            <person name="Peters L."/>
            <person name="Mikhailova N."/>
            <person name="Teshima H."/>
            <person name="Kyrpides N."/>
            <person name="Mavromatis K."/>
            <person name="Ivanova N."/>
            <person name="Markowitz V."/>
            <person name="Cheng J.-F."/>
            <person name="Hugenholtz P."/>
            <person name="Woyke T."/>
            <person name="Wu D."/>
            <person name="Spring S."/>
            <person name="Brambilla E.-M."/>
            <person name="Klenk H.-P."/>
            <person name="Eisen J.A."/>
        </authorList>
    </citation>
    <scope>NUCLEOTIDE SEQUENCE [LARGE SCALE GENOMIC DNA]</scope>
    <source>
        <strain evidence="4 5">DSM 12556</strain>
    </source>
</reference>
<evidence type="ECO:0000256" key="2">
    <source>
        <dbReference type="ARBA" id="ARBA00023239"/>
    </source>
</evidence>
<proteinExistence type="predicted"/>
<dbReference type="SUPFAM" id="SSF53639">
    <property type="entry name" value="AraD/HMP-PK domain-like"/>
    <property type="match status" value="1"/>
</dbReference>
<dbReference type="Pfam" id="PF00596">
    <property type="entry name" value="Aldolase_II"/>
    <property type="match status" value="1"/>
</dbReference>
<keyword evidence="5" id="KW-1185">Reference proteome</keyword>
<organism evidence="4 5">
    <name type="scientific">Thermanaerovibrio velox DSM 12556</name>
    <dbReference type="NCBI Taxonomy" id="926567"/>
    <lineage>
        <taxon>Bacteria</taxon>
        <taxon>Thermotogati</taxon>
        <taxon>Synergistota</taxon>
        <taxon>Synergistia</taxon>
        <taxon>Synergistales</taxon>
        <taxon>Synergistaceae</taxon>
        <taxon>Thermanaerovibrio</taxon>
    </lineage>
</organism>
<dbReference type="Gene3D" id="3.40.225.10">
    <property type="entry name" value="Class II aldolase/adducin N-terminal domain"/>
    <property type="match status" value="1"/>
</dbReference>
<dbReference type="InterPro" id="IPR001303">
    <property type="entry name" value="Aldolase_II/adducin_N"/>
</dbReference>
<sequence>MDLDLARDAVVRYGTLLEQRGLVFGTGGNLSVRCGDGLWALKPSGFPCGALRADDVAVLDMEGRHLKGGKPSSEWRMHLEILKANPKVGAVFHTHSRFAATLACLKWEVPAVHYYLAAFGDEYIPVVPYRPFGSQELALEAARAMSSGVKGVLLANHGAVVAGETPEEAFDLAVNLEFLCEVYWRARSVGTPATLSREQFKEALEGFTSYRHGARSS</sequence>
<protein>
    <submittedName>
        <fullName evidence="4">Ribulose-5-phosphate 4-epimerase-like epimerase or aldolase</fullName>
    </submittedName>
</protein>
<dbReference type="eggNOG" id="COG0235">
    <property type="taxonomic scope" value="Bacteria"/>
</dbReference>
<dbReference type="PANTHER" id="PTHR22789">
    <property type="entry name" value="FUCULOSE PHOSPHATE ALDOLASE"/>
    <property type="match status" value="1"/>
</dbReference>
<dbReference type="GO" id="GO:0016832">
    <property type="term" value="F:aldehyde-lyase activity"/>
    <property type="evidence" value="ECO:0007669"/>
    <property type="project" value="TreeGrafter"/>
</dbReference>
<dbReference type="Proteomes" id="UP000005730">
    <property type="component" value="Chromosome"/>
</dbReference>
<name>H0UPF5_9BACT</name>
<dbReference type="GO" id="GO:0005829">
    <property type="term" value="C:cytosol"/>
    <property type="evidence" value="ECO:0007669"/>
    <property type="project" value="TreeGrafter"/>
</dbReference>